<feature type="compositionally biased region" description="Polar residues" evidence="1">
    <location>
        <begin position="123"/>
        <end position="133"/>
    </location>
</feature>
<feature type="transmembrane region" description="Helical" evidence="2">
    <location>
        <begin position="46"/>
        <end position="69"/>
    </location>
</feature>
<feature type="compositionally biased region" description="Polar residues" evidence="1">
    <location>
        <begin position="193"/>
        <end position="217"/>
    </location>
</feature>
<feature type="compositionally biased region" description="Polar residues" evidence="1">
    <location>
        <begin position="161"/>
        <end position="170"/>
    </location>
</feature>
<dbReference type="Pfam" id="PF13568">
    <property type="entry name" value="OMP_b-brl_2"/>
    <property type="match status" value="1"/>
</dbReference>
<feature type="compositionally biased region" description="Polar residues" evidence="1">
    <location>
        <begin position="234"/>
        <end position="259"/>
    </location>
</feature>
<dbReference type="AlphaFoldDB" id="A0A2S1SF68"/>
<keyword evidence="2" id="KW-0812">Transmembrane</keyword>
<feature type="domain" description="Outer membrane protein beta-barrel" evidence="3">
    <location>
        <begin position="367"/>
        <end position="565"/>
    </location>
</feature>
<name>A0A2S1SF68_9FLAO</name>
<gene>
    <name evidence="4" type="ORF">HYN49_03250</name>
</gene>
<keyword evidence="5" id="KW-1185">Reference proteome</keyword>
<evidence type="ECO:0000313" key="5">
    <source>
        <dbReference type="Proteomes" id="UP000244937"/>
    </source>
</evidence>
<evidence type="ECO:0000256" key="1">
    <source>
        <dbReference type="SAM" id="MobiDB-lite"/>
    </source>
</evidence>
<dbReference type="InterPro" id="IPR025665">
    <property type="entry name" value="Beta-barrel_OMP_2"/>
</dbReference>
<protein>
    <recommendedName>
        <fullName evidence="3">Outer membrane protein beta-barrel domain-containing protein</fullName>
    </recommendedName>
</protein>
<feature type="region of interest" description="Disordered" evidence="1">
    <location>
        <begin position="84"/>
        <end position="103"/>
    </location>
</feature>
<dbReference type="OrthoDB" id="1113942at2"/>
<feature type="compositionally biased region" description="Basic and acidic residues" evidence="1">
    <location>
        <begin position="272"/>
        <end position="285"/>
    </location>
</feature>
<evidence type="ECO:0000313" key="4">
    <source>
        <dbReference type="EMBL" id="AWI24987.1"/>
    </source>
</evidence>
<evidence type="ECO:0000256" key="2">
    <source>
        <dbReference type="SAM" id="Phobius"/>
    </source>
</evidence>
<dbReference type="EMBL" id="CP029187">
    <property type="protein sequence ID" value="AWI24987.1"/>
    <property type="molecule type" value="Genomic_DNA"/>
</dbReference>
<reference evidence="4 5" key="1">
    <citation type="submission" date="2018-05" db="EMBL/GenBank/DDBJ databases">
        <title>Genome sequencing of Flavobacterium sp. HYN0049.</title>
        <authorList>
            <person name="Yi H."/>
            <person name="Baek C."/>
        </authorList>
    </citation>
    <scope>NUCLEOTIDE SEQUENCE [LARGE SCALE GENOMIC DNA]</scope>
    <source>
        <strain evidence="4 5">HYN0049</strain>
    </source>
</reference>
<feature type="region of interest" description="Disordered" evidence="1">
    <location>
        <begin position="109"/>
        <end position="324"/>
    </location>
</feature>
<dbReference type="RefSeq" id="WP_108902782.1">
    <property type="nucleotide sequence ID" value="NZ_CP029187.1"/>
</dbReference>
<keyword evidence="2" id="KW-0472">Membrane</keyword>
<evidence type="ECO:0000259" key="3">
    <source>
        <dbReference type="Pfam" id="PF13568"/>
    </source>
</evidence>
<proteinExistence type="predicted"/>
<organism evidence="4 5">
    <name type="scientific">Flavobacterium pallidum</name>
    <dbReference type="NCBI Taxonomy" id="2172098"/>
    <lineage>
        <taxon>Bacteria</taxon>
        <taxon>Pseudomonadati</taxon>
        <taxon>Bacteroidota</taxon>
        <taxon>Flavobacteriia</taxon>
        <taxon>Flavobacteriales</taxon>
        <taxon>Flavobacteriaceae</taxon>
        <taxon>Flavobacterium</taxon>
    </lineage>
</organism>
<sequence>MSERKNIDRLFQEKFKDFEAAPGEHVWKNIEAALQQKKKERKVIPFWWRLSGVAAALVIGLLITNALFFTDNPNAENQVVTNAENQQKANTPSSSQGVAGQEKNSIVKPAHLTDSPDNAVANGDNSLKSNSAAANKGQAVAHSASSSAEAEGKTKKPSPKTMISTKTETGLASAASSTAKPKTKKALRKTAVNPKTDTGVASTVSPSAQQKTVQKTETAVAMKTKSPGRKKTSPLKTDNATRSQQDIASTNGRLRSNKNQADDALKNNSGSDKLEDKKGIADNKAMRKPAVNTVQEKSPEGNNTIQNTLNNTSGNAVADNKSKTDALPEADKKLDPANANAEPNELEKLLAQQNEKEVKVTETKLNRWQVSSSVAPIYFSSSGGSPLDEEFSGNDKSYENNMSFGVGINYAVNDKLSLRTGVNKLTLGYDTNGVIFYAGLDGQSISNVSQQGDAAFIEVMNQEKFDGLLPFETSLQDLNYGSISQRMGYIEVPVEMSYKLVDNQFGVTLIGGMSTLFLDENKIRVASKTMNANLGKANNLNDVHFSSNIGVGFKYSFLKAFEFNFEPMFKYQLNTFSKDSGNFKPYFIGLYSGVSFKF</sequence>
<keyword evidence="2" id="KW-1133">Transmembrane helix</keyword>
<accession>A0A2S1SF68</accession>
<dbReference type="KEGG" id="fpal:HYN49_03250"/>
<feature type="compositionally biased region" description="Polar residues" evidence="1">
    <location>
        <begin position="292"/>
        <end position="315"/>
    </location>
</feature>
<dbReference type="Proteomes" id="UP000244937">
    <property type="component" value="Chromosome"/>
</dbReference>